<name>A0A8T1TM95_9STRA</name>
<evidence type="ECO:0000313" key="1">
    <source>
        <dbReference type="EMBL" id="KAG6944468.1"/>
    </source>
</evidence>
<protein>
    <submittedName>
        <fullName evidence="1">Uncharacterized protein</fullName>
    </submittedName>
</protein>
<comment type="caution">
    <text evidence="1">The sequence shown here is derived from an EMBL/GenBank/DDBJ whole genome shotgun (WGS) entry which is preliminary data.</text>
</comment>
<evidence type="ECO:0000313" key="2">
    <source>
        <dbReference type="Proteomes" id="UP000688947"/>
    </source>
</evidence>
<accession>A0A8T1TM95</accession>
<organism evidence="1 2">
    <name type="scientific">Phytophthora cactorum</name>
    <dbReference type="NCBI Taxonomy" id="29920"/>
    <lineage>
        <taxon>Eukaryota</taxon>
        <taxon>Sar</taxon>
        <taxon>Stramenopiles</taxon>
        <taxon>Oomycota</taxon>
        <taxon>Peronosporomycetes</taxon>
        <taxon>Peronosporales</taxon>
        <taxon>Peronosporaceae</taxon>
        <taxon>Phytophthora</taxon>
    </lineage>
</organism>
<dbReference type="EMBL" id="JAENGZ010002220">
    <property type="protein sequence ID" value="KAG6944468.1"/>
    <property type="molecule type" value="Genomic_DNA"/>
</dbReference>
<reference evidence="1" key="1">
    <citation type="submission" date="2021-01" db="EMBL/GenBank/DDBJ databases">
        <title>Phytophthora aleatoria, a newly-described species from Pinus radiata is distinct from Phytophthora cactorum isolates based on comparative genomics.</title>
        <authorList>
            <person name="Mcdougal R."/>
            <person name="Panda P."/>
            <person name="Williams N."/>
            <person name="Studholme D.J."/>
        </authorList>
    </citation>
    <scope>NUCLEOTIDE SEQUENCE</scope>
    <source>
        <strain evidence="1">NZFS 3830</strain>
    </source>
</reference>
<gene>
    <name evidence="1" type="ORF">JG687_00017854</name>
</gene>
<dbReference type="AlphaFoldDB" id="A0A8T1TM95"/>
<dbReference type="VEuPathDB" id="FungiDB:PC110_g3938"/>
<proteinExistence type="predicted"/>
<sequence>MTTVTSRHRVNGKGIVTVLNKLELLEKALKTPKSLDPVGRQANDPVGTQANSNNVDYISNIGTVETNQLKAINVRAVRDHVHRAVDAPSTQQWGFFGPEVLAQYATIPQNFDERQISIETKLTSIPQYVWRCMSKV</sequence>
<dbReference type="Proteomes" id="UP000688947">
    <property type="component" value="Unassembled WGS sequence"/>
</dbReference>